<dbReference type="PANTHER" id="PTHR12521:SF0">
    <property type="entry name" value="ADP-RIBOSE GLYCOHYDROLASE OARD1"/>
    <property type="match status" value="1"/>
</dbReference>
<sequence>MAAQGLQFTEIVGDVFTRDPHDSMATCVSNEFKMSKSLAKQFKDTFKGVDELKAQNKSTGEVAVLYRNGTYIYHLITKERVFHRPSTDTLRSCLVAMRDHCRQNNVTSLAMPRIGCGLDRLNWSEVSEIIKDVFKNTGMTIKIYRL</sequence>
<reference evidence="2 3" key="1">
    <citation type="submission" date="2024-02" db="EMBL/GenBank/DDBJ databases">
        <title>Chromosome-scale genome assembly of the rough periwinkle Littorina saxatilis.</title>
        <authorList>
            <person name="De Jode A."/>
            <person name="Faria R."/>
            <person name="Formenti G."/>
            <person name="Sims Y."/>
            <person name="Smith T.P."/>
            <person name="Tracey A."/>
            <person name="Wood J.M.D."/>
            <person name="Zagrodzka Z.B."/>
            <person name="Johannesson K."/>
            <person name="Butlin R.K."/>
            <person name="Leder E.H."/>
        </authorList>
    </citation>
    <scope>NUCLEOTIDE SEQUENCE [LARGE SCALE GENOMIC DNA]</scope>
    <source>
        <strain evidence="2">Snail1</strain>
        <tissue evidence="2">Muscle</tissue>
    </source>
</reference>
<dbReference type="Gene3D" id="3.40.220.10">
    <property type="entry name" value="Leucine Aminopeptidase, subunit E, domain 1"/>
    <property type="match status" value="1"/>
</dbReference>
<evidence type="ECO:0000313" key="2">
    <source>
        <dbReference type="EMBL" id="KAK7108406.1"/>
    </source>
</evidence>
<dbReference type="PANTHER" id="PTHR12521">
    <property type="entry name" value="PROTEIN C6ORF130"/>
    <property type="match status" value="1"/>
</dbReference>
<keyword evidence="3" id="KW-1185">Reference proteome</keyword>
<organism evidence="2 3">
    <name type="scientific">Littorina saxatilis</name>
    <dbReference type="NCBI Taxonomy" id="31220"/>
    <lineage>
        <taxon>Eukaryota</taxon>
        <taxon>Metazoa</taxon>
        <taxon>Spiralia</taxon>
        <taxon>Lophotrochozoa</taxon>
        <taxon>Mollusca</taxon>
        <taxon>Gastropoda</taxon>
        <taxon>Caenogastropoda</taxon>
        <taxon>Littorinimorpha</taxon>
        <taxon>Littorinoidea</taxon>
        <taxon>Littorinidae</taxon>
        <taxon>Littorina</taxon>
    </lineage>
</organism>
<protein>
    <recommendedName>
        <fullName evidence="1">Macro domain-containing protein</fullName>
    </recommendedName>
</protein>
<dbReference type="SMART" id="SM00506">
    <property type="entry name" value="A1pp"/>
    <property type="match status" value="1"/>
</dbReference>
<dbReference type="InterPro" id="IPR002589">
    <property type="entry name" value="Macro_dom"/>
</dbReference>
<dbReference type="Proteomes" id="UP001374579">
    <property type="component" value="Unassembled WGS sequence"/>
</dbReference>
<accession>A0AAN9GHM5</accession>
<proteinExistence type="predicted"/>
<dbReference type="EMBL" id="JBAMIC010000004">
    <property type="protein sequence ID" value="KAK7108406.1"/>
    <property type="molecule type" value="Genomic_DNA"/>
</dbReference>
<dbReference type="InterPro" id="IPR050892">
    <property type="entry name" value="ADP-ribose_metab_enzymes"/>
</dbReference>
<dbReference type="Pfam" id="PF01661">
    <property type="entry name" value="Macro"/>
    <property type="match status" value="1"/>
</dbReference>
<feature type="domain" description="Macro" evidence="1">
    <location>
        <begin position="1"/>
        <end position="146"/>
    </location>
</feature>
<dbReference type="CDD" id="cd02901">
    <property type="entry name" value="Macro_Poa1p-like"/>
    <property type="match status" value="1"/>
</dbReference>
<comment type="caution">
    <text evidence="2">The sequence shown here is derived from an EMBL/GenBank/DDBJ whole genome shotgun (WGS) entry which is preliminary data.</text>
</comment>
<dbReference type="AlphaFoldDB" id="A0AAN9GHM5"/>
<dbReference type="InterPro" id="IPR043472">
    <property type="entry name" value="Macro_dom-like"/>
</dbReference>
<name>A0AAN9GHM5_9CAEN</name>
<dbReference type="PROSITE" id="PS51154">
    <property type="entry name" value="MACRO"/>
    <property type="match status" value="1"/>
</dbReference>
<dbReference type="GO" id="GO:0140291">
    <property type="term" value="P:peptidyl-glutamate ADP-deribosylation"/>
    <property type="evidence" value="ECO:0007669"/>
    <property type="project" value="TreeGrafter"/>
</dbReference>
<gene>
    <name evidence="2" type="ORF">V1264_016151</name>
</gene>
<evidence type="ECO:0000259" key="1">
    <source>
        <dbReference type="PROSITE" id="PS51154"/>
    </source>
</evidence>
<dbReference type="SUPFAM" id="SSF52949">
    <property type="entry name" value="Macro domain-like"/>
    <property type="match status" value="1"/>
</dbReference>
<evidence type="ECO:0000313" key="3">
    <source>
        <dbReference type="Proteomes" id="UP001374579"/>
    </source>
</evidence>